<feature type="compositionally biased region" description="Low complexity" evidence="1">
    <location>
        <begin position="1"/>
        <end position="24"/>
    </location>
</feature>
<keyword evidence="3" id="KW-1185">Reference proteome</keyword>
<feature type="compositionally biased region" description="Polar residues" evidence="1">
    <location>
        <begin position="42"/>
        <end position="52"/>
    </location>
</feature>
<dbReference type="WBParaSite" id="HNAJ_0001378201-mRNA-1">
    <property type="protein sequence ID" value="HNAJ_0001378201-mRNA-1"/>
    <property type="gene ID" value="HNAJ_0001378201"/>
</dbReference>
<sequence length="52" mass="5626">MPPPTSTVRRTTRLRSSTASTRGTANLSTAPPLSNIRRTPRRASTQSSNSRS</sequence>
<feature type="region of interest" description="Disordered" evidence="1">
    <location>
        <begin position="1"/>
        <end position="52"/>
    </location>
</feature>
<reference evidence="4" key="1">
    <citation type="submission" date="2017-02" db="UniProtKB">
        <authorList>
            <consortium name="WormBaseParasite"/>
        </authorList>
    </citation>
    <scope>IDENTIFICATION</scope>
</reference>
<gene>
    <name evidence="2" type="ORF">HNAJ_LOCUS13756</name>
</gene>
<accession>A0A0R3U0Y3</accession>
<evidence type="ECO:0000313" key="2">
    <source>
        <dbReference type="EMBL" id="VDO16971.1"/>
    </source>
</evidence>
<proteinExistence type="predicted"/>
<evidence type="ECO:0000256" key="1">
    <source>
        <dbReference type="SAM" id="MobiDB-lite"/>
    </source>
</evidence>
<dbReference type="EMBL" id="UZAE01016066">
    <property type="protein sequence ID" value="VDO16971.1"/>
    <property type="molecule type" value="Genomic_DNA"/>
</dbReference>
<dbReference type="Proteomes" id="UP000278807">
    <property type="component" value="Unassembled WGS sequence"/>
</dbReference>
<evidence type="ECO:0000313" key="3">
    <source>
        <dbReference type="Proteomes" id="UP000278807"/>
    </source>
</evidence>
<organism evidence="4">
    <name type="scientific">Rodentolepis nana</name>
    <name type="common">Dwarf tapeworm</name>
    <name type="synonym">Hymenolepis nana</name>
    <dbReference type="NCBI Taxonomy" id="102285"/>
    <lineage>
        <taxon>Eukaryota</taxon>
        <taxon>Metazoa</taxon>
        <taxon>Spiralia</taxon>
        <taxon>Lophotrochozoa</taxon>
        <taxon>Platyhelminthes</taxon>
        <taxon>Cestoda</taxon>
        <taxon>Eucestoda</taxon>
        <taxon>Cyclophyllidea</taxon>
        <taxon>Hymenolepididae</taxon>
        <taxon>Rodentolepis</taxon>
    </lineage>
</organism>
<protein>
    <submittedName>
        <fullName evidence="2 4">Uncharacterized protein</fullName>
    </submittedName>
</protein>
<name>A0A0R3U0Y3_RODNA</name>
<reference evidence="2 3" key="2">
    <citation type="submission" date="2018-11" db="EMBL/GenBank/DDBJ databases">
        <authorList>
            <consortium name="Pathogen Informatics"/>
        </authorList>
    </citation>
    <scope>NUCLEOTIDE SEQUENCE [LARGE SCALE GENOMIC DNA]</scope>
</reference>
<dbReference type="AlphaFoldDB" id="A0A0R3U0Y3"/>
<evidence type="ECO:0000313" key="4">
    <source>
        <dbReference type="WBParaSite" id="HNAJ_0001378201-mRNA-1"/>
    </source>
</evidence>